<dbReference type="InterPro" id="IPR051544">
    <property type="entry name" value="TPS_OM_transporter"/>
</dbReference>
<protein>
    <submittedName>
        <fullName evidence="7">HECB</fullName>
    </submittedName>
</protein>
<dbReference type="Gene3D" id="2.40.160.50">
    <property type="entry name" value="membrane protein fhac: a member of the omp85/tpsb transporter family"/>
    <property type="match status" value="1"/>
</dbReference>
<dbReference type="GO" id="GO:0008320">
    <property type="term" value="F:protein transmembrane transporter activity"/>
    <property type="evidence" value="ECO:0007669"/>
    <property type="project" value="TreeGrafter"/>
</dbReference>
<dbReference type="GO" id="GO:0098046">
    <property type="term" value="C:type V protein secretion system complex"/>
    <property type="evidence" value="ECO:0007669"/>
    <property type="project" value="TreeGrafter"/>
</dbReference>
<evidence type="ECO:0000313" key="8">
    <source>
        <dbReference type="Proteomes" id="UP000000422"/>
    </source>
</evidence>
<evidence type="ECO:0000259" key="4">
    <source>
        <dbReference type="Pfam" id="PF03865"/>
    </source>
</evidence>
<evidence type="ECO:0000259" key="5">
    <source>
        <dbReference type="Pfam" id="PF08479"/>
    </source>
</evidence>
<keyword evidence="3" id="KW-0998">Cell outer membrane</keyword>
<dbReference type="HOGENOM" id="CLU_020581_4_0_7"/>
<dbReference type="GO" id="GO:0046819">
    <property type="term" value="P:protein secretion by the type V secretion system"/>
    <property type="evidence" value="ECO:0007669"/>
    <property type="project" value="TreeGrafter"/>
</dbReference>
<dbReference type="Proteomes" id="UP000000422">
    <property type="component" value="Chromosome"/>
</dbReference>
<sequence length="437" mass="50277">MLITAITANSNDDIHQNEQLDKQIKIFNNFEKLQRDNERRDSFAIDKPALLPESEEPCFITRSIHDEGITLLQEEKKQSLYRQYVGKCNTLTDLTNLARQLTGLYIDKGYVTSQVYIKPQNISDGEVTLYALEGRIKKITPEESYIHHAFRGEEENFLNIRELENALETINRLPSNRATMNLLPSEQLGYTDISIENNPSNRLNGVIGINNFGIKKTGDKQGSLSLNYDNPLDINDQISINLNSTDKHFQNENSTGDSYEYSVPYKNLLATIGYRQSSYRQLIHGGINEYESNGHTKTYTFSLQYQLFHDQFNRISMGSSVSQYKTENYLSDSLIETASYDLSKAMLSMDYSYQNRGLYAYLALGYTKGTDWFNAYNPTDLNEKYSLYTVDFLLMQQLSELQYTFTGHYQHSSDQLFYTATICQDNFLRIHLPASSL</sequence>
<evidence type="ECO:0000313" key="7">
    <source>
        <dbReference type="EMBL" id="CAE10063.1"/>
    </source>
</evidence>
<dbReference type="KEGG" id="wsu:WS0960"/>
<evidence type="ECO:0000256" key="2">
    <source>
        <dbReference type="ARBA" id="ARBA00022692"/>
    </source>
</evidence>
<dbReference type="PANTHER" id="PTHR34597">
    <property type="entry name" value="SLR1661 PROTEIN"/>
    <property type="match status" value="1"/>
</dbReference>
<dbReference type="AlphaFoldDB" id="Q7MRX6"/>
<feature type="domain" description="ShlB POTRA" evidence="6">
    <location>
        <begin position="142"/>
        <end position="184"/>
    </location>
</feature>
<organism evidence="8">
    <name type="scientific">Wolinella succinogenes (strain ATCC 29543 / DSM 1740 / CCUG 13145 / JCM 31913 / LMG 7466 / NCTC 11488 / FDC 602W)</name>
    <name type="common">Vibrio succinogenes</name>
    <dbReference type="NCBI Taxonomy" id="273121"/>
    <lineage>
        <taxon>Bacteria</taxon>
        <taxon>Pseudomonadati</taxon>
        <taxon>Campylobacterota</taxon>
        <taxon>Epsilonproteobacteria</taxon>
        <taxon>Campylobacterales</taxon>
        <taxon>Helicobacteraceae</taxon>
        <taxon>Wolinella</taxon>
    </lineage>
</organism>
<keyword evidence="2" id="KW-0812">Transmembrane</keyword>
<dbReference type="InterPro" id="IPR013686">
    <property type="entry name" value="Polypept-transport_assoc_ShlB"/>
</dbReference>
<dbReference type="InterPro" id="IPR005565">
    <property type="entry name" value="Hemolysn_activator_HlyB_C"/>
</dbReference>
<keyword evidence="1" id="KW-0472">Membrane</keyword>
<keyword evidence="1" id="KW-1134">Transmembrane beta strand</keyword>
<accession>Q7MRX6</accession>
<feature type="domain" description="Haemolysin activator HlyB C-terminal" evidence="4">
    <location>
        <begin position="189"/>
        <end position="419"/>
    </location>
</feature>
<dbReference type="Pfam" id="PF03865">
    <property type="entry name" value="ShlB"/>
    <property type="match status" value="1"/>
</dbReference>
<dbReference type="Pfam" id="PF17287">
    <property type="entry name" value="POTRA_3"/>
    <property type="match status" value="1"/>
</dbReference>
<dbReference type="Gene3D" id="3.10.20.310">
    <property type="entry name" value="membrane protein fhac"/>
    <property type="match status" value="1"/>
</dbReference>
<evidence type="ECO:0000256" key="3">
    <source>
        <dbReference type="ARBA" id="ARBA00023237"/>
    </source>
</evidence>
<feature type="domain" description="Polypeptide-transport-associated ShlB-type" evidence="5">
    <location>
        <begin position="59"/>
        <end position="134"/>
    </location>
</feature>
<proteinExistence type="predicted"/>
<gene>
    <name evidence="7" type="primary">HECB</name>
    <name evidence="7" type="ordered locus">WS0960</name>
</gene>
<dbReference type="eggNOG" id="COG2831">
    <property type="taxonomic scope" value="Bacteria"/>
</dbReference>
<dbReference type="Pfam" id="PF08479">
    <property type="entry name" value="POTRA_2"/>
    <property type="match status" value="1"/>
</dbReference>
<dbReference type="EMBL" id="BX571659">
    <property type="protein sequence ID" value="CAE10063.1"/>
    <property type="molecule type" value="Genomic_DNA"/>
</dbReference>
<name>Q7MRX6_WOLSU</name>
<evidence type="ECO:0000259" key="6">
    <source>
        <dbReference type="Pfam" id="PF17287"/>
    </source>
</evidence>
<keyword evidence="8" id="KW-1185">Reference proteome</keyword>
<dbReference type="PANTHER" id="PTHR34597:SF3">
    <property type="entry name" value="OUTER MEMBRANE TRANSPORTER CDIB"/>
    <property type="match status" value="1"/>
</dbReference>
<evidence type="ECO:0000256" key="1">
    <source>
        <dbReference type="ARBA" id="ARBA00022452"/>
    </source>
</evidence>
<dbReference type="InterPro" id="IPR035251">
    <property type="entry name" value="ShlB_POTRA"/>
</dbReference>
<reference evidence="7 8" key="1">
    <citation type="journal article" date="2003" name="Proc. Natl. Acad. Sci. U.S.A.">
        <title>Complete genome sequence and analysis of Wolinella succinogenes.</title>
        <authorList>
            <person name="Baar C."/>
            <person name="Eppinger M."/>
            <person name="Raddatz G."/>
            <person name="Simon JM."/>
            <person name="Lanz C."/>
            <person name="Klimmek O."/>
            <person name="Nandakumar R."/>
            <person name="Gross R."/>
            <person name="Rosinus A."/>
            <person name="Keller H."/>
            <person name="Jagtap P."/>
            <person name="Linke B."/>
            <person name="Meyer F."/>
            <person name="Lederer H."/>
            <person name="Schuster S.C."/>
        </authorList>
    </citation>
    <scope>NUCLEOTIDE SEQUENCE [LARGE SCALE GENOMIC DNA]</scope>
    <source>
        <strain evidence="8">ATCC 29543 / DSM 1740 / CCUG 13145 / JCM 31913 / LMG 7466 / NCTC 11488 / FDC 602W</strain>
    </source>
</reference>
<dbReference type="STRING" id="273121.WS0960"/>